<protein>
    <submittedName>
        <fullName evidence="2">Polycomb protein VEFS-Box domain-containing protein</fullName>
    </submittedName>
</protein>
<evidence type="ECO:0000313" key="2">
    <source>
        <dbReference type="WBParaSite" id="PS1159_v2.g10873.t1"/>
    </source>
</evidence>
<name>A0AC35EX21_9BILA</name>
<sequence>MENQAGLRAGSLPSAQRKERRVNGDNHRSVLKNISNVSNVIQSSPSTLLLGKRRQSTGNPEKFFQQSSPAKRLSLNRSAALFSKNDLPVPIKPPFLYRNHIGYKILLTDGTINDVKDAVSDEAQTESFMYRKMCRRITKAESSKRLENSIVQIKKRALAEFSSEGDFVNDILVFEFFKIVSTFDVIIKSECNIYICGVFNGVTKFKQKLSTCLFEGNENRQKSSFVVEFIPPNPSLKFDELYLYVEAKHTIKIMGKKGSSSSNTDVSFNLFSIQSNHFFWSSSETLSYGAYCFSTKQNKPKIKEESPWLTSFKKTGIQLINADKETVNSNDLVKLFKHCQTREREGGNVSLSFEISNENGYGCMDIEKIKKCSELLKKRKQNAKPVNDKDIIYDVKQLIEAKCSLRMSSYVPTSKFLKSRGQTGLAAARAVLKDPTGYHNQHAHEKGTRTFKCLFCAKTFPNYDLLKFHLEHSYPSFTFTFMKTVIKISYDFKSIHDAEKLKKKTFTEQLFKNRISPPLPLEPNSLVVHKRLVNFPYKVYSRYSEVSAPVPGLYGHEISTQFIHQAVKIRLHEFIDVEDQEKAFYYLWNAFNAERSNRRIGMLSLYDRLLAFIQRNFEKIEKFNLKAVWNIFLLYFKNNGILNEKQFFTLSFYGGKFQNKWFGCKAPIVKM</sequence>
<evidence type="ECO:0000313" key="1">
    <source>
        <dbReference type="Proteomes" id="UP000887580"/>
    </source>
</evidence>
<dbReference type="Proteomes" id="UP000887580">
    <property type="component" value="Unplaced"/>
</dbReference>
<organism evidence="1 2">
    <name type="scientific">Panagrolaimus sp. PS1159</name>
    <dbReference type="NCBI Taxonomy" id="55785"/>
    <lineage>
        <taxon>Eukaryota</taxon>
        <taxon>Metazoa</taxon>
        <taxon>Ecdysozoa</taxon>
        <taxon>Nematoda</taxon>
        <taxon>Chromadorea</taxon>
        <taxon>Rhabditida</taxon>
        <taxon>Tylenchina</taxon>
        <taxon>Panagrolaimomorpha</taxon>
        <taxon>Panagrolaimoidea</taxon>
        <taxon>Panagrolaimidae</taxon>
        <taxon>Panagrolaimus</taxon>
    </lineage>
</organism>
<proteinExistence type="predicted"/>
<accession>A0AC35EX21</accession>
<reference evidence="2" key="1">
    <citation type="submission" date="2022-11" db="UniProtKB">
        <authorList>
            <consortium name="WormBaseParasite"/>
        </authorList>
    </citation>
    <scope>IDENTIFICATION</scope>
</reference>
<dbReference type="WBParaSite" id="PS1159_v2.g10873.t1">
    <property type="protein sequence ID" value="PS1159_v2.g10873.t1"/>
    <property type="gene ID" value="PS1159_v2.g10873"/>
</dbReference>